<dbReference type="Proteomes" id="UP000186922">
    <property type="component" value="Unassembled WGS sequence"/>
</dbReference>
<comment type="caution">
    <text evidence="1">The sequence shown here is derived from an EMBL/GenBank/DDBJ whole genome shotgun (WGS) entry which is preliminary data.</text>
</comment>
<sequence length="105" mass="12440">MDFFPFLNCAVSALFLRTDKCFATYRTTFDFFGFFVFRRCFCLSVLHKQGLIHFESPTTIFWYGTLVAILFEKIYDSFQLFSSRSVCDKERKSRSKPFVICIMNT</sequence>
<dbReference type="AlphaFoldDB" id="A0A1D1VAD5"/>
<organism evidence="1 2">
    <name type="scientific">Ramazzottius varieornatus</name>
    <name type="common">Water bear</name>
    <name type="synonym">Tardigrade</name>
    <dbReference type="NCBI Taxonomy" id="947166"/>
    <lineage>
        <taxon>Eukaryota</taxon>
        <taxon>Metazoa</taxon>
        <taxon>Ecdysozoa</taxon>
        <taxon>Tardigrada</taxon>
        <taxon>Eutardigrada</taxon>
        <taxon>Parachela</taxon>
        <taxon>Hypsibioidea</taxon>
        <taxon>Ramazzottiidae</taxon>
        <taxon>Ramazzottius</taxon>
    </lineage>
</organism>
<dbReference type="EMBL" id="BDGG01000004">
    <property type="protein sequence ID" value="GAU98601.1"/>
    <property type="molecule type" value="Genomic_DNA"/>
</dbReference>
<proteinExistence type="predicted"/>
<protein>
    <submittedName>
        <fullName evidence="1">Uncharacterized protein</fullName>
    </submittedName>
</protein>
<keyword evidence="2" id="KW-1185">Reference proteome</keyword>
<name>A0A1D1VAD5_RAMVA</name>
<reference evidence="1 2" key="1">
    <citation type="journal article" date="2016" name="Nat. Commun.">
        <title>Extremotolerant tardigrade genome and improved radiotolerance of human cultured cells by tardigrade-unique protein.</title>
        <authorList>
            <person name="Hashimoto T."/>
            <person name="Horikawa D.D."/>
            <person name="Saito Y."/>
            <person name="Kuwahara H."/>
            <person name="Kozuka-Hata H."/>
            <person name="Shin-I T."/>
            <person name="Minakuchi Y."/>
            <person name="Ohishi K."/>
            <person name="Motoyama A."/>
            <person name="Aizu T."/>
            <person name="Enomoto A."/>
            <person name="Kondo K."/>
            <person name="Tanaka S."/>
            <person name="Hara Y."/>
            <person name="Koshikawa S."/>
            <person name="Sagara H."/>
            <person name="Miura T."/>
            <person name="Yokobori S."/>
            <person name="Miyagawa K."/>
            <person name="Suzuki Y."/>
            <person name="Kubo T."/>
            <person name="Oyama M."/>
            <person name="Kohara Y."/>
            <person name="Fujiyama A."/>
            <person name="Arakawa K."/>
            <person name="Katayama T."/>
            <person name="Toyoda A."/>
            <person name="Kunieda T."/>
        </authorList>
    </citation>
    <scope>NUCLEOTIDE SEQUENCE [LARGE SCALE GENOMIC DNA]</scope>
    <source>
        <strain evidence="1 2">YOKOZUNA-1</strain>
    </source>
</reference>
<gene>
    <name evidence="1" type="primary">RvY_09727-1</name>
    <name evidence="1" type="synonym">RvY_09727.1</name>
    <name evidence="1" type="ORF">RvY_09727</name>
</gene>
<evidence type="ECO:0000313" key="1">
    <source>
        <dbReference type="EMBL" id="GAU98601.1"/>
    </source>
</evidence>
<evidence type="ECO:0000313" key="2">
    <source>
        <dbReference type="Proteomes" id="UP000186922"/>
    </source>
</evidence>
<accession>A0A1D1VAD5</accession>